<accession>X6NGQ7</accession>
<name>X6NGQ7_RETFI</name>
<keyword evidence="3" id="KW-1185">Reference proteome</keyword>
<reference evidence="2 3" key="1">
    <citation type="journal article" date="2013" name="Curr. Biol.">
        <title>The Genome of the Foraminiferan Reticulomyxa filosa.</title>
        <authorList>
            <person name="Glockner G."/>
            <person name="Hulsmann N."/>
            <person name="Schleicher M."/>
            <person name="Noegel A.A."/>
            <person name="Eichinger L."/>
            <person name="Gallinger C."/>
            <person name="Pawlowski J."/>
            <person name="Sierra R."/>
            <person name="Euteneuer U."/>
            <person name="Pillet L."/>
            <person name="Moustafa A."/>
            <person name="Platzer M."/>
            <person name="Groth M."/>
            <person name="Szafranski K."/>
            <person name="Schliwa M."/>
        </authorList>
    </citation>
    <scope>NUCLEOTIDE SEQUENCE [LARGE SCALE GENOMIC DNA]</scope>
</reference>
<organism evidence="2 3">
    <name type="scientific">Reticulomyxa filosa</name>
    <dbReference type="NCBI Taxonomy" id="46433"/>
    <lineage>
        <taxon>Eukaryota</taxon>
        <taxon>Sar</taxon>
        <taxon>Rhizaria</taxon>
        <taxon>Retaria</taxon>
        <taxon>Foraminifera</taxon>
        <taxon>Monothalamids</taxon>
        <taxon>Reticulomyxidae</taxon>
        <taxon>Reticulomyxa</taxon>
    </lineage>
</organism>
<keyword evidence="1" id="KW-0103">Bromodomain</keyword>
<dbReference type="InterPro" id="IPR036427">
    <property type="entry name" value="Bromodomain-like_sf"/>
</dbReference>
<evidence type="ECO:0000256" key="1">
    <source>
        <dbReference type="ARBA" id="ARBA00023117"/>
    </source>
</evidence>
<evidence type="ECO:0000313" key="3">
    <source>
        <dbReference type="Proteomes" id="UP000023152"/>
    </source>
</evidence>
<protein>
    <submittedName>
        <fullName evidence="2">Uncharacterized protein</fullName>
    </submittedName>
</protein>
<evidence type="ECO:0000313" key="2">
    <source>
        <dbReference type="EMBL" id="ETO25093.1"/>
    </source>
</evidence>
<gene>
    <name evidence="2" type="ORF">RFI_12045</name>
</gene>
<dbReference type="AlphaFoldDB" id="X6NGQ7"/>
<proteinExistence type="predicted"/>
<dbReference type="SUPFAM" id="SSF47370">
    <property type="entry name" value="Bromodomain"/>
    <property type="match status" value="1"/>
</dbReference>
<dbReference type="Proteomes" id="UP000023152">
    <property type="component" value="Unassembled WGS sequence"/>
</dbReference>
<sequence>METTTETKASEEKYMEAMKTITDDNNIVKDSSVNADHHLIMELLDDMFQMDSATQYLYHLDTSPQYTQLVTRPMFLTRMKEKAQKRTI</sequence>
<dbReference type="EMBL" id="ASPP01008746">
    <property type="protein sequence ID" value="ETO25093.1"/>
    <property type="molecule type" value="Genomic_DNA"/>
</dbReference>
<comment type="caution">
    <text evidence="2">The sequence shown here is derived from an EMBL/GenBank/DDBJ whole genome shotgun (WGS) entry which is preliminary data.</text>
</comment>